<dbReference type="RefSeq" id="WP_170095833.1">
    <property type="nucleotide sequence ID" value="NZ_WOWA01000002.1"/>
</dbReference>
<accession>A0A847UKD7</accession>
<comment type="caution">
    <text evidence="1">The sequence shown here is derived from an EMBL/GenBank/DDBJ whole genome shotgun (WGS) entry which is preliminary data.</text>
</comment>
<proteinExistence type="predicted"/>
<evidence type="ECO:0000313" key="2">
    <source>
        <dbReference type="Proteomes" id="UP000641625"/>
    </source>
</evidence>
<dbReference type="Gene3D" id="1.10.10.10">
    <property type="entry name" value="Winged helix-like DNA-binding domain superfamily/Winged helix DNA-binding domain"/>
    <property type="match status" value="1"/>
</dbReference>
<dbReference type="InterPro" id="IPR019885">
    <property type="entry name" value="Tscrpt_reg_HTH_AsnC-type_CS"/>
</dbReference>
<organism evidence="1 2">
    <name type="scientific">Haloarcula argentinensis</name>
    <dbReference type="NCBI Taxonomy" id="43776"/>
    <lineage>
        <taxon>Archaea</taxon>
        <taxon>Methanobacteriati</taxon>
        <taxon>Methanobacteriota</taxon>
        <taxon>Stenosarchaea group</taxon>
        <taxon>Halobacteria</taxon>
        <taxon>Halobacteriales</taxon>
        <taxon>Haloarculaceae</taxon>
        <taxon>Haloarcula</taxon>
    </lineage>
</organism>
<dbReference type="CDD" id="cd00090">
    <property type="entry name" value="HTH_ARSR"/>
    <property type="match status" value="1"/>
</dbReference>
<dbReference type="Proteomes" id="UP000641625">
    <property type="component" value="Unassembled WGS sequence"/>
</dbReference>
<name>A0A847UKD7_HALAR</name>
<evidence type="ECO:0000313" key="1">
    <source>
        <dbReference type="EMBL" id="NLV12180.1"/>
    </source>
</evidence>
<protein>
    <submittedName>
        <fullName evidence="1">MarR family transcriptional regulator</fullName>
    </submittedName>
</protein>
<reference evidence="1" key="1">
    <citation type="submission" date="2019-12" db="EMBL/GenBank/DDBJ databases">
        <title>Whole genome sequencing of Haloarcula argentinensis strain pws5.</title>
        <authorList>
            <person name="Verma D.K."/>
            <person name="Gopal K."/>
            <person name="Prasad E.S."/>
        </authorList>
    </citation>
    <scope>NUCLEOTIDE SEQUENCE</scope>
    <source>
        <strain evidence="1">Pws5</strain>
    </source>
</reference>
<dbReference type="SUPFAM" id="SSF46785">
    <property type="entry name" value="Winged helix' DNA-binding domain"/>
    <property type="match status" value="1"/>
</dbReference>
<dbReference type="AlphaFoldDB" id="A0A847UKD7"/>
<dbReference type="Pfam" id="PF13412">
    <property type="entry name" value="HTH_24"/>
    <property type="match status" value="1"/>
</dbReference>
<gene>
    <name evidence="1" type="ORF">GOC77_02650</name>
</gene>
<sequence>MRLFVGGLAGGHGFSATPVVLVASPISCFGVVGFSLCPVARDTLIITNDRGGCIAITVTEKPGPDPTADRKSILEALVLAYSPVLGTSDIAERTGVSRQAVDQRLRRMEEDGLVDTRKIGRARVWWITNKGRTYLDPEEDSGIQ</sequence>
<dbReference type="EMBL" id="WOWA01000002">
    <property type="protein sequence ID" value="NLV12180.1"/>
    <property type="molecule type" value="Genomic_DNA"/>
</dbReference>
<dbReference type="InterPro" id="IPR011991">
    <property type="entry name" value="ArsR-like_HTH"/>
</dbReference>
<dbReference type="InterPro" id="IPR036388">
    <property type="entry name" value="WH-like_DNA-bd_sf"/>
</dbReference>
<dbReference type="InterPro" id="IPR036390">
    <property type="entry name" value="WH_DNA-bd_sf"/>
</dbReference>
<dbReference type="PROSITE" id="PS00519">
    <property type="entry name" value="HTH_ASNC_1"/>
    <property type="match status" value="1"/>
</dbReference>